<feature type="region of interest" description="Disordered" evidence="1">
    <location>
        <begin position="247"/>
        <end position="328"/>
    </location>
</feature>
<dbReference type="Proteomes" id="UP000078597">
    <property type="component" value="Unassembled WGS sequence"/>
</dbReference>
<accession>A0A1A8WJF8</accession>
<protein>
    <submittedName>
        <fullName evidence="2">STP1 protein</fullName>
    </submittedName>
</protein>
<dbReference type="AlphaFoldDB" id="A0A1A8WJF8"/>
<proteinExistence type="predicted"/>
<organism evidence="2 3">
    <name type="scientific">Plasmodium malariae</name>
    <dbReference type="NCBI Taxonomy" id="5858"/>
    <lineage>
        <taxon>Eukaryota</taxon>
        <taxon>Sar</taxon>
        <taxon>Alveolata</taxon>
        <taxon>Apicomplexa</taxon>
        <taxon>Aconoidasida</taxon>
        <taxon>Haemosporida</taxon>
        <taxon>Plasmodiidae</taxon>
        <taxon>Plasmodium</taxon>
        <taxon>Plasmodium (Plasmodium)</taxon>
    </lineage>
</organism>
<evidence type="ECO:0000256" key="1">
    <source>
        <dbReference type="SAM" id="MobiDB-lite"/>
    </source>
</evidence>
<feature type="compositionally biased region" description="Polar residues" evidence="1">
    <location>
        <begin position="254"/>
        <end position="284"/>
    </location>
</feature>
<feature type="region of interest" description="Disordered" evidence="1">
    <location>
        <begin position="202"/>
        <end position="234"/>
    </location>
</feature>
<reference evidence="3" key="1">
    <citation type="submission" date="2016-05" db="EMBL/GenBank/DDBJ databases">
        <authorList>
            <person name="Naeem Raeece"/>
        </authorList>
    </citation>
    <scope>NUCLEOTIDE SEQUENCE [LARGE SCALE GENOMIC DNA]</scope>
</reference>
<evidence type="ECO:0000313" key="3">
    <source>
        <dbReference type="Proteomes" id="UP000078597"/>
    </source>
</evidence>
<dbReference type="EMBL" id="FLQW01002372">
    <property type="protein sequence ID" value="SBS93077.1"/>
    <property type="molecule type" value="Genomic_DNA"/>
</dbReference>
<gene>
    <name evidence="2" type="ORF">PMALA_038430</name>
</gene>
<sequence>MDLTGLGMGSVYYLREAKFKKILKEAKTRTDTLKQVKNKKEFRNNCLNLADYIIKEKTAPQHFSQNNWERALINWLKPKYEGLKKHGGCPVILKDNDKELLKLKYDADDFYEQKIRTERKLNAFGKNQEDSYICNNDAKCKRTCKEYNEWIKNREAYFKEKKSIIERNSKINNANITFRYPINDLLNPETFNIFPKCSILEPPENGQLQPEEHEKGSEKVQTVSESPYEFQDQSDKVVEILRKVETEVEPVSTGEEQSQYQTTPLSEPSSMETTTSQPKDLQSVSDEKSQILEGPETGDLSLQGDTAPSPKVQVSGKAEDSRAAFGNSSQLITNSPFIDSSELPEIEVGLHKKKKKIKRKQVKFLKIRVPSYFDRKSEFSSHDHLEHQIYDDKEIIKKIKIHESDVIKNTEELKRKKEGSKTIIEVHMEVLKKIRNDEWEFNKDEFLDICLEHFKKEEYKTYHNLTDDELMENVQNRNDIEKQKILWNKWLEEHRNISDKLTREEWFNNLKNEWKKELFIKKSEELNSNLLDEIYKIPYLEREKDLWKQWISKNRYIIEQYLEKDWFKGKDEKLQNISDITEALGNNYGLSLINIEELDIKECYEDLYKYLKRKILEKLCIFVFIKILEECKKEENIENNELYLDSSINKWKIEGNSYEKSQILKNLIETNSSASESSKSMEIHNYIWEDCLRKDLENWIREDDTYVNFTYNGSNENKSNQIVK</sequence>
<name>A0A1A8WJF8_PLAMA</name>
<dbReference type="VEuPathDB" id="PlasmoDB:PmUG01_01032700"/>
<evidence type="ECO:0000313" key="2">
    <source>
        <dbReference type="EMBL" id="SBS93077.1"/>
    </source>
</evidence>